<name>A0A401RWH5_CHIPU</name>
<keyword evidence="2" id="KW-1185">Reference proteome</keyword>
<dbReference type="AlphaFoldDB" id="A0A401RWH5"/>
<dbReference type="Proteomes" id="UP000287033">
    <property type="component" value="Unassembled WGS sequence"/>
</dbReference>
<dbReference type="EMBL" id="BEZZ01000011">
    <property type="protein sequence ID" value="GCC22483.1"/>
    <property type="molecule type" value="Genomic_DNA"/>
</dbReference>
<gene>
    <name evidence="1" type="ORF">chiPu_0000871</name>
</gene>
<proteinExistence type="predicted"/>
<comment type="caution">
    <text evidence="1">The sequence shown here is derived from an EMBL/GenBank/DDBJ whole genome shotgun (WGS) entry which is preliminary data.</text>
</comment>
<reference evidence="1 2" key="1">
    <citation type="journal article" date="2018" name="Nat. Ecol. Evol.">
        <title>Shark genomes provide insights into elasmobranch evolution and the origin of vertebrates.</title>
        <authorList>
            <person name="Hara Y"/>
            <person name="Yamaguchi K"/>
            <person name="Onimaru K"/>
            <person name="Kadota M"/>
            <person name="Koyanagi M"/>
            <person name="Keeley SD"/>
            <person name="Tatsumi K"/>
            <person name="Tanaka K"/>
            <person name="Motone F"/>
            <person name="Kageyama Y"/>
            <person name="Nozu R"/>
            <person name="Adachi N"/>
            <person name="Nishimura O"/>
            <person name="Nakagawa R"/>
            <person name="Tanegashima C"/>
            <person name="Kiyatake I"/>
            <person name="Matsumoto R"/>
            <person name="Murakumo K"/>
            <person name="Nishida K"/>
            <person name="Terakita A"/>
            <person name="Kuratani S"/>
            <person name="Sato K"/>
            <person name="Hyodo S Kuraku.S."/>
        </authorList>
    </citation>
    <scope>NUCLEOTIDE SEQUENCE [LARGE SCALE GENOMIC DNA]</scope>
</reference>
<organism evidence="1 2">
    <name type="scientific">Chiloscyllium punctatum</name>
    <name type="common">Brownbanded bambooshark</name>
    <name type="synonym">Hemiscyllium punctatum</name>
    <dbReference type="NCBI Taxonomy" id="137246"/>
    <lineage>
        <taxon>Eukaryota</taxon>
        <taxon>Metazoa</taxon>
        <taxon>Chordata</taxon>
        <taxon>Craniata</taxon>
        <taxon>Vertebrata</taxon>
        <taxon>Chondrichthyes</taxon>
        <taxon>Elasmobranchii</taxon>
        <taxon>Galeomorphii</taxon>
        <taxon>Galeoidea</taxon>
        <taxon>Orectolobiformes</taxon>
        <taxon>Hemiscylliidae</taxon>
        <taxon>Chiloscyllium</taxon>
    </lineage>
</organism>
<evidence type="ECO:0000313" key="1">
    <source>
        <dbReference type="EMBL" id="GCC22483.1"/>
    </source>
</evidence>
<accession>A0A401RWH5</accession>
<evidence type="ECO:0000313" key="2">
    <source>
        <dbReference type="Proteomes" id="UP000287033"/>
    </source>
</evidence>
<protein>
    <submittedName>
        <fullName evidence="1">Uncharacterized protein</fullName>
    </submittedName>
</protein>
<sequence>MPRECQHRLWNRGKEDLEAWCTTGIDTERWDHTKETTRGMNKRNHTRIYTKHNGTIYKHYPRAREEPTCSRKLSLRWNF</sequence>